<accession>A0A5C6C5W2</accession>
<dbReference type="RefSeq" id="WP_302117618.1">
    <property type="nucleotide sequence ID" value="NZ_SJPU01000001.1"/>
</dbReference>
<organism evidence="4 5">
    <name type="scientific">Allorhodopirellula heiligendammensis</name>
    <dbReference type="NCBI Taxonomy" id="2714739"/>
    <lineage>
        <taxon>Bacteria</taxon>
        <taxon>Pseudomonadati</taxon>
        <taxon>Planctomycetota</taxon>
        <taxon>Planctomycetia</taxon>
        <taxon>Pirellulales</taxon>
        <taxon>Pirellulaceae</taxon>
        <taxon>Allorhodopirellula</taxon>
    </lineage>
</organism>
<dbReference type="SMART" id="SM00564">
    <property type="entry name" value="PQQ"/>
    <property type="match status" value="5"/>
</dbReference>
<dbReference type="InterPro" id="IPR015943">
    <property type="entry name" value="WD40/YVTN_repeat-like_dom_sf"/>
</dbReference>
<reference evidence="4 5" key="1">
    <citation type="journal article" date="2020" name="Antonie Van Leeuwenhoek">
        <title>Rhodopirellula heiligendammensis sp. nov., Rhodopirellula pilleata sp. nov., and Rhodopirellula solitaria sp. nov. isolated from natural or artificial marine surfaces in Northern Germany and California, USA, and emended description of the genus Rhodopirellula.</title>
        <authorList>
            <person name="Kallscheuer N."/>
            <person name="Wiegand S."/>
            <person name="Jogler M."/>
            <person name="Boedeker C."/>
            <person name="Peeters S.H."/>
            <person name="Rast P."/>
            <person name="Heuer A."/>
            <person name="Jetten M.S.M."/>
            <person name="Rohde M."/>
            <person name="Jogler C."/>
        </authorList>
    </citation>
    <scope>NUCLEOTIDE SEQUENCE [LARGE SCALE GENOMIC DNA]</scope>
    <source>
        <strain evidence="4 5">Poly21</strain>
    </source>
</reference>
<evidence type="ECO:0000313" key="4">
    <source>
        <dbReference type="EMBL" id="TWU18911.1"/>
    </source>
</evidence>
<protein>
    <submittedName>
        <fullName evidence="4">Outer membrane biogenesis protein BamB</fullName>
    </submittedName>
</protein>
<dbReference type="EMBL" id="SJPU01000001">
    <property type="protein sequence ID" value="TWU18911.1"/>
    <property type="molecule type" value="Genomic_DNA"/>
</dbReference>
<keyword evidence="5" id="KW-1185">Reference proteome</keyword>
<keyword evidence="2" id="KW-0732">Signal</keyword>
<dbReference type="InterPro" id="IPR018391">
    <property type="entry name" value="PQQ_b-propeller_rpt"/>
</dbReference>
<evidence type="ECO:0000256" key="1">
    <source>
        <dbReference type="SAM" id="MobiDB-lite"/>
    </source>
</evidence>
<feature type="signal peptide" evidence="2">
    <location>
        <begin position="1"/>
        <end position="29"/>
    </location>
</feature>
<sequence length="458" mass="48711">MLSMIKKRAMLNSCGALLCATFSSAMVSADDWPQWQGENRDGISNETGLLTQWPADGPRLAWRVDGLGGGDSAPAIADGRILGMGARDGKEIVWALSEKDGSESWATAIGDQVEQQASQSKEGPGCTPTVDGERLYVIGMGGTIACLNADDGKIAWQKNFVTDFGGLTPRWSYRESPLIDGDKLICTPGGKDATLVALNKMTGDVIWKTKLPEVAPSQPAENSSNRESGGRRGGFGRGRGRGGDGGTAGYASAIAIDFEGQRQYVQFTAKTVIGVDASDGTLLWQYNHPANAMGISCTTPIYKDGLIFASSAYGAGGGAVRLVKDSSGQIEAEEVYFTPNMQNHHGGTIVFDDALYGANGGNGGGFLTCLDFKTGELLWRDRDAPKGSLVMADGQLYLRSEDGKVMLIEPSRDGLVERGSFEQPDRSSAPAWAHPVVANGKLYIRDQGLLLCYDVSEK</sequence>
<name>A0A5C6C5W2_9BACT</name>
<dbReference type="Gene3D" id="2.130.10.10">
    <property type="entry name" value="YVTN repeat-like/Quinoprotein amine dehydrogenase"/>
    <property type="match status" value="2"/>
</dbReference>
<feature type="chain" id="PRO_5022660766" evidence="2">
    <location>
        <begin position="30"/>
        <end position="458"/>
    </location>
</feature>
<feature type="compositionally biased region" description="Gly residues" evidence="1">
    <location>
        <begin position="231"/>
        <end position="244"/>
    </location>
</feature>
<dbReference type="InterPro" id="IPR011047">
    <property type="entry name" value="Quinoprotein_ADH-like_sf"/>
</dbReference>
<dbReference type="PANTHER" id="PTHR34512">
    <property type="entry name" value="CELL SURFACE PROTEIN"/>
    <property type="match status" value="1"/>
</dbReference>
<evidence type="ECO:0000313" key="5">
    <source>
        <dbReference type="Proteomes" id="UP000319908"/>
    </source>
</evidence>
<evidence type="ECO:0000256" key="2">
    <source>
        <dbReference type="SAM" id="SignalP"/>
    </source>
</evidence>
<comment type="caution">
    <text evidence="4">The sequence shown here is derived from an EMBL/GenBank/DDBJ whole genome shotgun (WGS) entry which is preliminary data.</text>
</comment>
<dbReference type="SUPFAM" id="SSF50998">
    <property type="entry name" value="Quinoprotein alcohol dehydrogenase-like"/>
    <property type="match status" value="1"/>
</dbReference>
<dbReference type="Proteomes" id="UP000319908">
    <property type="component" value="Unassembled WGS sequence"/>
</dbReference>
<dbReference type="AlphaFoldDB" id="A0A5C6C5W2"/>
<gene>
    <name evidence="4" type="ORF">Poly21_10820</name>
</gene>
<dbReference type="Pfam" id="PF13360">
    <property type="entry name" value="PQQ_2"/>
    <property type="match status" value="1"/>
</dbReference>
<dbReference type="PANTHER" id="PTHR34512:SF30">
    <property type="entry name" value="OUTER MEMBRANE PROTEIN ASSEMBLY FACTOR BAMB"/>
    <property type="match status" value="1"/>
</dbReference>
<feature type="region of interest" description="Disordered" evidence="1">
    <location>
        <begin position="210"/>
        <end position="244"/>
    </location>
</feature>
<feature type="domain" description="Pyrrolo-quinoline quinone repeat" evidence="3">
    <location>
        <begin position="113"/>
        <end position="380"/>
    </location>
</feature>
<proteinExistence type="predicted"/>
<dbReference type="InterPro" id="IPR002372">
    <property type="entry name" value="PQQ_rpt_dom"/>
</dbReference>
<evidence type="ECO:0000259" key="3">
    <source>
        <dbReference type="Pfam" id="PF13360"/>
    </source>
</evidence>